<reference evidence="1" key="1">
    <citation type="submission" date="2018-11" db="EMBL/GenBank/DDBJ databases">
        <title>The sequence and de novo assembly of Larimichthys crocea genome using PacBio and Hi-C technologies.</title>
        <authorList>
            <person name="Xu P."/>
            <person name="Chen B."/>
            <person name="Zhou Z."/>
            <person name="Ke Q."/>
            <person name="Wu Y."/>
            <person name="Bai H."/>
            <person name="Pu F."/>
        </authorList>
    </citation>
    <scope>NUCLEOTIDE SEQUENCE</scope>
    <source>
        <tissue evidence="1">Muscle</tissue>
    </source>
</reference>
<comment type="caution">
    <text evidence="1">The sequence shown here is derived from an EMBL/GenBank/DDBJ whole genome shotgun (WGS) entry which is preliminary data.</text>
</comment>
<name>A0ACD3RHX7_LARCR</name>
<keyword evidence="2" id="KW-1185">Reference proteome</keyword>
<evidence type="ECO:0000313" key="2">
    <source>
        <dbReference type="Proteomes" id="UP000793456"/>
    </source>
</evidence>
<dbReference type="Proteomes" id="UP000793456">
    <property type="component" value="Chromosome V"/>
</dbReference>
<accession>A0ACD3RHX7</accession>
<organism evidence="1 2">
    <name type="scientific">Larimichthys crocea</name>
    <name type="common">Large yellow croaker</name>
    <name type="synonym">Pseudosciaena crocea</name>
    <dbReference type="NCBI Taxonomy" id="215358"/>
    <lineage>
        <taxon>Eukaryota</taxon>
        <taxon>Metazoa</taxon>
        <taxon>Chordata</taxon>
        <taxon>Craniata</taxon>
        <taxon>Vertebrata</taxon>
        <taxon>Euteleostomi</taxon>
        <taxon>Actinopterygii</taxon>
        <taxon>Neopterygii</taxon>
        <taxon>Teleostei</taxon>
        <taxon>Neoteleostei</taxon>
        <taxon>Acanthomorphata</taxon>
        <taxon>Eupercaria</taxon>
        <taxon>Sciaenidae</taxon>
        <taxon>Larimichthys</taxon>
    </lineage>
</organism>
<protein>
    <submittedName>
        <fullName evidence="1">Uncharacterized protein</fullName>
    </submittedName>
</protein>
<sequence>MLKFKYVSQGSLKALPSSADPITSRSSRLNQLFQGRLSLCGPQGGCTIGREEFLEALLLLYQECNSPDLMKIHNVANFVNKFSEMVSELQALQPCLHDFEVRAVVGRGRFAEVQVVREKATGDVCALKVMNKTVLRTQENVVFHEEERRILALNSSPWIPQLLYAFQDKEHVYLAMEYLPGGDLMSLLNRYEDQFDESMAQFYLAELVEAIHAVHQLGYVHRDVKPENVLIDRTGHIKLADFGSAARLTSNRTVASPTVPVGTQDFLSPEVLAAMTGGSQSTYGVECDWWSLGVIAYEMIYARSPFAEGTSTKTIHNILNYKRFLKFPEEPRASKQFVDLLQRLLCGAKERLGFQGLRCHSFFSSVDWNNLRQVLPPFVPALHAEDDTSNFEEPEQAAPRPASAAQRGALPVGFRGQDLPFLGWFFSRALTTLAKTESVSAGLNSPAKTNSMEKKLHLKSRELQETQDKCHKMEQEISRFQRKMTDLESVLHQKDVELKASETQRSILEQDLATYITECSSLKRSLEEARVEVSREDDKAMQLLHDIREQSNKLQEIKEQEYHAQLEEMQVTIRQLEEDLSAARRRSDLYEAELRDSRQTSEELKRKAVEYQQRIQKAKEQGKAEVEELLSKLEKTNSEQQVKIQELQDKLSKAVKASTEATELLQNVRQAKERLERDLERLRGKTDSSDTLKRRLRETEEGRKTLENQVKRLEMVERRENKLKDDIQTKSQQIQQMAEKILELEENLRDAQSTAQRMETQLVQKERLYEDKIKVLEAQMKVDLADKESLEARRAQQEEESRENCKLISEQKATINAMDSKMKNLEQRIAELSEANKLAANSSIYTQKNMKAQEEMISELRQQKFYLESQAGKLEAQNAKLEEHLEKMSQQEQTKRTRLLELESRLREMGLEHEEEKLEIKRQVSELTLSLQERESQISSLQAARLALESQLQQAKTELEETTAEAEEEITALRNHRDEIQRKFDALRDSCSVITDLEEQLTQLSQENAELNRQNFYLSKQLDEASDEREDQLQLSQEVDRLRREVADREMHLNNQKQNIETLKTTCSMLEEQVVELESLNDELLEKERQWEAWRGALEDEKSQAERRTRDLQRLLDNEKQNRLRADQRSSESRQAVELAVKEHKAEILALQQALKEQRLKAESLSDTLNDLEKKHAMLEMNARSLQQKLETERELKQRLMEEQGKLQQQMDLQKSHIFRLTQGLQDALDQTDMLKTERTDLEYQLENIQAVYSHEKVKMEGTISQQTKLIDFLQAKMDQPTKKKKGIFGRRREDVGTTTNGALAPQAQPAVPLQYGDMKMALEKERSRCAELEEALQKMRIELRSLREEAAHFKAQEHVAPSTPAQARHQILMSAIVKSPEHQPNPSSLLNPSTRCKETSTPEEFGRRVKERMHHNIPHRFTVGLNMRAAKCAVCLDTVHFGRQAATCLDCIKVEEEFELCLPDGEVTVHGAVGASELINTAKSDIPYVLKLESHPHTTCWPGQSLYFMAPSFPDKQRWVAVLESVVAGSRGSRDKVDADAAGVSKRQKNLSPLVQVQNFSATLCLKLEGDDRLDINCTMPLTDQIVLVGSEEGLYALNVIKNSLTHIPGLTSVFQIQILKELDKLLMITGEDRALCLVEIKKVKQSLSQSHLPAQPDLNPFIFETVKGCHLFSSGKIDNGTCICAAMPNKITILRHNESLNKFCIRKEIETSEPCSCIHFTGYSIIIGTNKFYEIEMKQYVLEEFLDKNDVTLASAVFAASSHSFPISIIQVTTAPQKDEYLLCFHAYREPYLFVTYFNSLDVIEILGHAALGPHSYAHLDIPNPRYLGPAISSGAIYLASSYQNKLRVICCKGNLVQSQEGVGDLQRNGSGRSPNKRGPPSYNEHISKRLAANPLVHGDPGTPHRYREARTEFRRDKSPSRPLEREKSPGRMLESRIVGSPGRAMADPRLERSPGRAMADPRMDRSPGRMMDVRRERSPGRFEERQRLHTGSGRTPINPVNKDIVYKYHPVEMRVGSTKGYAQSPPLFTGIIVGLTSQLLSYGKSAPKKAKKRTAEGANSNVFSMFEQAQIQEFKEAFTIMDQNRDGFIDKNDLRDTFAALGRLNVKQEEIDEMLKEAPGPINFTVFLTMFGEKLKGADPEETILNAFKVFDPEGKGVLRKDYVTQMLTTQADRFSPEEMEQMFAAFPPDVAGNLDYKNLVHIITHGEEKDQE</sequence>
<dbReference type="EMBL" id="CM011678">
    <property type="protein sequence ID" value="TMS19207.1"/>
    <property type="molecule type" value="Genomic_DNA"/>
</dbReference>
<evidence type="ECO:0000313" key="1">
    <source>
        <dbReference type="EMBL" id="TMS19207.1"/>
    </source>
</evidence>
<proteinExistence type="predicted"/>
<gene>
    <name evidence="1" type="ORF">E3U43_003528</name>
</gene>